<feature type="domain" description="Sushi" evidence="5">
    <location>
        <begin position="238"/>
        <end position="296"/>
    </location>
</feature>
<feature type="disulfide bond" evidence="4">
    <location>
        <begin position="208"/>
        <end position="235"/>
    </location>
</feature>
<dbReference type="GeneTree" id="ENSGT00940000154967"/>
<dbReference type="Ensembl" id="ENSGMOT00000043612.1">
    <property type="protein sequence ID" value="ENSGMOP00000057249.1"/>
    <property type="gene ID" value="ENSGMOG00000036377.1"/>
</dbReference>
<keyword evidence="3 4" id="KW-1015">Disulfide bond</keyword>
<accession>A0A8C5FS16</accession>
<dbReference type="Gene3D" id="2.10.70.10">
    <property type="entry name" value="Complement Module, domain 1"/>
    <property type="match status" value="4"/>
</dbReference>
<dbReference type="PANTHER" id="PTHR45656">
    <property type="entry name" value="PROTEIN CBR-CLEC-78"/>
    <property type="match status" value="1"/>
</dbReference>
<reference evidence="6" key="2">
    <citation type="submission" date="2025-05" db="UniProtKB">
        <authorList>
            <consortium name="Ensembl"/>
        </authorList>
    </citation>
    <scope>IDENTIFICATION</scope>
</reference>
<dbReference type="SUPFAM" id="SSF57535">
    <property type="entry name" value="Complement control module/SCR domain"/>
    <property type="match status" value="4"/>
</dbReference>
<dbReference type="AlphaFoldDB" id="A0A8C5BYH6"/>
<feature type="domain" description="Sushi" evidence="5">
    <location>
        <begin position="177"/>
        <end position="237"/>
    </location>
</feature>
<dbReference type="InterPro" id="IPR035976">
    <property type="entry name" value="Sushi/SCR/CCP_sf"/>
</dbReference>
<dbReference type="Pfam" id="PF00084">
    <property type="entry name" value="Sushi"/>
    <property type="match status" value="4"/>
</dbReference>
<evidence type="ECO:0000256" key="4">
    <source>
        <dbReference type="PROSITE-ProRule" id="PRU00302"/>
    </source>
</evidence>
<dbReference type="SMART" id="SM00032">
    <property type="entry name" value="CCP"/>
    <property type="match status" value="4"/>
</dbReference>
<feature type="domain" description="Sushi" evidence="5">
    <location>
        <begin position="58"/>
        <end position="119"/>
    </location>
</feature>
<accession>A0A8C5BYH6</accession>
<feature type="disulfide bond" evidence="4">
    <location>
        <begin position="90"/>
        <end position="117"/>
    </location>
</feature>
<protein>
    <recommendedName>
        <fullName evidence="5">Sushi domain-containing protein</fullName>
    </recommendedName>
</protein>
<name>A0A8C5BYH6_GADMO</name>
<accession>A0A8C5ABR1</accession>
<evidence type="ECO:0000256" key="3">
    <source>
        <dbReference type="ARBA" id="ARBA00023157"/>
    </source>
</evidence>
<feature type="domain" description="Sushi" evidence="5">
    <location>
        <begin position="120"/>
        <end position="176"/>
    </location>
</feature>
<feature type="disulfide bond" evidence="4">
    <location>
        <begin position="179"/>
        <end position="222"/>
    </location>
</feature>
<keyword evidence="1" id="KW-0732">Signal</keyword>
<dbReference type="Ensembl" id="ENSGMOT00000030457.1">
    <property type="protein sequence ID" value="ENSGMOP00000052383.1"/>
    <property type="gene ID" value="ENSGMOG00000036377.1"/>
</dbReference>
<comment type="caution">
    <text evidence="4">Lacks conserved residue(s) required for the propagation of feature annotation.</text>
</comment>
<evidence type="ECO:0000259" key="5">
    <source>
        <dbReference type="PROSITE" id="PS50923"/>
    </source>
</evidence>
<dbReference type="Ensembl" id="ENSGMOT00000034476.1">
    <property type="protein sequence ID" value="ENSGMOP00000029571.1"/>
    <property type="gene ID" value="ENSGMOG00000036377.1"/>
</dbReference>
<dbReference type="PANTHER" id="PTHR45656:SF4">
    <property type="entry name" value="PROTEIN CBR-CLEC-78"/>
    <property type="match status" value="1"/>
</dbReference>
<dbReference type="CDD" id="cd00033">
    <property type="entry name" value="CCP"/>
    <property type="match status" value="4"/>
</dbReference>
<keyword evidence="2" id="KW-0677">Repeat</keyword>
<dbReference type="PROSITE" id="PS50923">
    <property type="entry name" value="SUSHI"/>
    <property type="match status" value="4"/>
</dbReference>
<keyword evidence="7" id="KW-1185">Reference proteome</keyword>
<organism evidence="6 7">
    <name type="scientific">Gadus morhua</name>
    <name type="common">Atlantic cod</name>
    <dbReference type="NCBI Taxonomy" id="8049"/>
    <lineage>
        <taxon>Eukaryota</taxon>
        <taxon>Metazoa</taxon>
        <taxon>Chordata</taxon>
        <taxon>Craniata</taxon>
        <taxon>Vertebrata</taxon>
        <taxon>Euteleostomi</taxon>
        <taxon>Actinopterygii</taxon>
        <taxon>Neopterygii</taxon>
        <taxon>Teleostei</taxon>
        <taxon>Neoteleostei</taxon>
        <taxon>Acanthomorphata</taxon>
        <taxon>Zeiogadaria</taxon>
        <taxon>Gadariae</taxon>
        <taxon>Gadiformes</taxon>
        <taxon>Gadoidei</taxon>
        <taxon>Gadidae</taxon>
        <taxon>Gadus</taxon>
    </lineage>
</organism>
<evidence type="ECO:0000256" key="2">
    <source>
        <dbReference type="ARBA" id="ARBA00022737"/>
    </source>
</evidence>
<sequence>MRIESLGAHAARTGYCLQSVRTDMVDSEQVLGCKAPMGLVLVLLLSSLLGPLGQAQAQDCEKPMRYTMSLTGEHIQKEHFPNGLVVTFECATGYRSTGGSGKTTCAAGTWTTSTLSCEKFNCGSLELVNGHVEYSEGTSFGSVATFSCKDGYILSGREKLTCGNTEWLGRTPTCSVVKCDSPPSVDKAEGPSPKRDLYDFASVVRYKCQKDYTINGSASLKCSSNGKFTPNPPTCLMVRCKAPYIPNGSQKSGARPPYVHRSLVEYECNPGFKMEGEGVMTCQLNSTWSSTPECKAIIITTTPTTTTTTPTTMTPKTPATTQKDGSVVILYYIVYY</sequence>
<reference evidence="6" key="1">
    <citation type="submission" date="2019-07" db="EMBL/GenBank/DDBJ databases">
        <authorList>
            <consortium name="Wellcome Sanger Institute Data Sharing"/>
        </authorList>
    </citation>
    <scope>NUCLEOTIDE SEQUENCE [LARGE SCALE GENOMIC DNA]</scope>
</reference>
<evidence type="ECO:0000313" key="7">
    <source>
        <dbReference type="Proteomes" id="UP000694546"/>
    </source>
</evidence>
<keyword evidence="4" id="KW-0768">Sushi</keyword>
<dbReference type="InterPro" id="IPR000436">
    <property type="entry name" value="Sushi_SCR_CCP_dom"/>
</dbReference>
<proteinExistence type="predicted"/>
<dbReference type="InterPro" id="IPR051277">
    <property type="entry name" value="SEZ6_CSMD_C4BPB_Regulators"/>
</dbReference>
<evidence type="ECO:0000256" key="1">
    <source>
        <dbReference type="ARBA" id="ARBA00022729"/>
    </source>
</evidence>
<evidence type="ECO:0000313" key="6">
    <source>
        <dbReference type="Ensembl" id="ENSGMOP00000052383.1"/>
    </source>
</evidence>
<dbReference type="Proteomes" id="UP000694546">
    <property type="component" value="Chromosome 1"/>
</dbReference>